<dbReference type="AlphaFoldDB" id="A0A0N5BGN3"/>
<name>A0A0N5BGN3_STREA</name>
<proteinExistence type="predicted"/>
<keyword evidence="1" id="KW-1185">Reference proteome</keyword>
<dbReference type="Proteomes" id="UP000046392">
    <property type="component" value="Unplaced"/>
</dbReference>
<organism evidence="1 2">
    <name type="scientific">Strongyloides papillosus</name>
    <name type="common">Intestinal threadworm</name>
    <dbReference type="NCBI Taxonomy" id="174720"/>
    <lineage>
        <taxon>Eukaryota</taxon>
        <taxon>Metazoa</taxon>
        <taxon>Ecdysozoa</taxon>
        <taxon>Nematoda</taxon>
        <taxon>Chromadorea</taxon>
        <taxon>Rhabditida</taxon>
        <taxon>Tylenchina</taxon>
        <taxon>Panagrolaimomorpha</taxon>
        <taxon>Strongyloidoidea</taxon>
        <taxon>Strongyloididae</taxon>
        <taxon>Strongyloides</taxon>
    </lineage>
</organism>
<sequence length="226" mass="26234">MSSCNLIYVDFLKSIIENTENDVSEINNHPLIIKVSTNMNNGFEATDNYSKLLKTKIKEISAEFLEHIIKYGRVVVAVKKMHVSTRFDFILHEFHKELEVSEYEIVNTPKIFPNDNINLINTKMDLDIKGSFEKDSAETDLKEIYNTSSNISTYTIVLILSKSNLNKKKHQTVTLLMFFLTDYEGNIMNCICYNTSSSDVIYNTFKTRNYYLLKLLNASHYKNSKY</sequence>
<evidence type="ECO:0000313" key="1">
    <source>
        <dbReference type="Proteomes" id="UP000046392"/>
    </source>
</evidence>
<reference evidence="2" key="1">
    <citation type="submission" date="2017-02" db="UniProtKB">
        <authorList>
            <consortium name="WormBaseParasite"/>
        </authorList>
    </citation>
    <scope>IDENTIFICATION</scope>
</reference>
<accession>A0A0N5BGN3</accession>
<dbReference type="WBParaSite" id="SPAL_0000513300.1">
    <property type="protein sequence ID" value="SPAL_0000513300.1"/>
    <property type="gene ID" value="SPAL_0000513300"/>
</dbReference>
<evidence type="ECO:0000313" key="2">
    <source>
        <dbReference type="WBParaSite" id="SPAL_0000513300.1"/>
    </source>
</evidence>
<protein>
    <submittedName>
        <fullName evidence="2">Fam-a protein</fullName>
    </submittedName>
</protein>